<evidence type="ECO:0000313" key="2">
    <source>
        <dbReference type="EMBL" id="RRD55834.1"/>
    </source>
</evidence>
<dbReference type="SUPFAM" id="SSF52058">
    <property type="entry name" value="L domain-like"/>
    <property type="match status" value="1"/>
</dbReference>
<dbReference type="Pfam" id="PF13306">
    <property type="entry name" value="LRR_5"/>
    <property type="match status" value="1"/>
</dbReference>
<name>A0A3P1XAM0_TANFO</name>
<feature type="signal peptide" evidence="1">
    <location>
        <begin position="1"/>
        <end position="28"/>
    </location>
</feature>
<dbReference type="InterPro" id="IPR032675">
    <property type="entry name" value="LRR_dom_sf"/>
</dbReference>
<dbReference type="Gene3D" id="3.80.10.10">
    <property type="entry name" value="Ribonuclease Inhibitor"/>
    <property type="match status" value="1"/>
</dbReference>
<feature type="chain" id="PRO_5018119539" evidence="1">
    <location>
        <begin position="29"/>
        <end position="156"/>
    </location>
</feature>
<proteinExistence type="predicted"/>
<dbReference type="EMBL" id="RQYS01000146">
    <property type="protein sequence ID" value="RRD55834.1"/>
    <property type="molecule type" value="Genomic_DNA"/>
</dbReference>
<feature type="non-terminal residue" evidence="2">
    <location>
        <position position="156"/>
    </location>
</feature>
<gene>
    <name evidence="2" type="ORF">EII40_14175</name>
</gene>
<comment type="caution">
    <text evidence="2">The sequence shown here is derived from an EMBL/GenBank/DDBJ whole genome shotgun (WGS) entry which is preliminary data.</text>
</comment>
<dbReference type="InterPro" id="IPR026906">
    <property type="entry name" value="LRR_5"/>
</dbReference>
<sequence>MIMKQIKQISIWLIALVGLMTVTNAVQADDYSFKYNGLYYKITASGPLPLRHYVKVVPEKAGYPYYSDANKPKGAVVVPEKFTRKVGIGPLSPSHTYIVTEIGEYAFYGCKGLTSVSIPTVQVIGNEAFRECSWMTSVRISGNALRKIGDAAFAGC</sequence>
<reference evidence="2 3" key="1">
    <citation type="submission" date="2018-11" db="EMBL/GenBank/DDBJ databases">
        <title>Genomes From Bacteria Associated with the Canine Oral Cavity: a Test Case for Automated Genome-Based Taxonomic Assignment.</title>
        <authorList>
            <person name="Coil D.A."/>
            <person name="Jospin G."/>
            <person name="Darling A.E."/>
            <person name="Wallis C."/>
            <person name="Davis I.J."/>
            <person name="Harris S."/>
            <person name="Eisen J.A."/>
            <person name="Holcombe L.J."/>
            <person name="O'Flynn C."/>
        </authorList>
    </citation>
    <scope>NUCLEOTIDE SEQUENCE [LARGE SCALE GENOMIC DNA]</scope>
    <source>
        <strain evidence="2 3">OH2617_COT-023</strain>
    </source>
</reference>
<dbReference type="OrthoDB" id="1062636at2"/>
<accession>A0A3P1XAM0</accession>
<keyword evidence="1" id="KW-0732">Signal</keyword>
<evidence type="ECO:0000256" key="1">
    <source>
        <dbReference type="SAM" id="SignalP"/>
    </source>
</evidence>
<evidence type="ECO:0000313" key="3">
    <source>
        <dbReference type="Proteomes" id="UP000278609"/>
    </source>
</evidence>
<dbReference type="AlphaFoldDB" id="A0A3P1XAM0"/>
<protein>
    <submittedName>
        <fullName evidence="2">Leucine-rich repeat domain-containing protein</fullName>
    </submittedName>
</protein>
<dbReference type="Proteomes" id="UP000278609">
    <property type="component" value="Unassembled WGS sequence"/>
</dbReference>
<organism evidence="2 3">
    <name type="scientific">Tannerella forsythia</name>
    <name type="common">Bacteroides forsythus</name>
    <dbReference type="NCBI Taxonomy" id="28112"/>
    <lineage>
        <taxon>Bacteria</taxon>
        <taxon>Pseudomonadati</taxon>
        <taxon>Bacteroidota</taxon>
        <taxon>Bacteroidia</taxon>
        <taxon>Bacteroidales</taxon>
        <taxon>Tannerellaceae</taxon>
        <taxon>Tannerella</taxon>
    </lineage>
</organism>